<dbReference type="Pfam" id="PF00583">
    <property type="entry name" value="Acetyltransf_1"/>
    <property type="match status" value="1"/>
</dbReference>
<name>A0A1F8GV43_9BACT</name>
<dbReference type="Gene3D" id="3.40.630.30">
    <property type="match status" value="1"/>
</dbReference>
<dbReference type="GO" id="GO:0016747">
    <property type="term" value="F:acyltransferase activity, transferring groups other than amino-acyl groups"/>
    <property type="evidence" value="ECO:0007669"/>
    <property type="project" value="InterPro"/>
</dbReference>
<organism evidence="4 5">
    <name type="scientific">Candidatus Yanofskybacteria bacterium RIFCSPLOWO2_01_FULL_49_25</name>
    <dbReference type="NCBI Taxonomy" id="1802701"/>
    <lineage>
        <taxon>Bacteria</taxon>
        <taxon>Candidatus Yanofskyibacteriota</taxon>
    </lineage>
</organism>
<dbReference type="STRING" id="1802701.A3A33_03745"/>
<evidence type="ECO:0000313" key="5">
    <source>
        <dbReference type="Proteomes" id="UP000179047"/>
    </source>
</evidence>
<reference evidence="4 5" key="1">
    <citation type="journal article" date="2016" name="Nat. Commun.">
        <title>Thousands of microbial genomes shed light on interconnected biogeochemical processes in an aquifer system.</title>
        <authorList>
            <person name="Anantharaman K."/>
            <person name="Brown C.T."/>
            <person name="Hug L.A."/>
            <person name="Sharon I."/>
            <person name="Castelle C.J."/>
            <person name="Probst A.J."/>
            <person name="Thomas B.C."/>
            <person name="Singh A."/>
            <person name="Wilkins M.J."/>
            <person name="Karaoz U."/>
            <person name="Brodie E.L."/>
            <person name="Williams K.H."/>
            <person name="Hubbard S.S."/>
            <person name="Banfield J.F."/>
        </authorList>
    </citation>
    <scope>NUCLEOTIDE SEQUENCE [LARGE SCALE GENOMIC DNA]</scope>
</reference>
<dbReference type="SUPFAM" id="SSF55729">
    <property type="entry name" value="Acyl-CoA N-acyltransferases (Nat)"/>
    <property type="match status" value="1"/>
</dbReference>
<dbReference type="PROSITE" id="PS51186">
    <property type="entry name" value="GNAT"/>
    <property type="match status" value="1"/>
</dbReference>
<sequence length="158" mass="17752">MITIDEYVSSDMQELQNLIAELHDAMMVFEPEIMMPGDVARKEYIPYLIEQTKEKNGKICFAKQKGKAIGLMAVRTEKDSDEAVQYAWVSDLVVISKERSKGIGAKLLAYADVYAQSNGLSYLKIGVLAVNKGARKLYFKTGFRNYADILIKKLEKGS</sequence>
<evidence type="ECO:0000256" key="2">
    <source>
        <dbReference type="ARBA" id="ARBA00023315"/>
    </source>
</evidence>
<evidence type="ECO:0000256" key="1">
    <source>
        <dbReference type="ARBA" id="ARBA00022679"/>
    </source>
</evidence>
<keyword evidence="2" id="KW-0012">Acyltransferase</keyword>
<dbReference type="InterPro" id="IPR000182">
    <property type="entry name" value="GNAT_dom"/>
</dbReference>
<evidence type="ECO:0000259" key="3">
    <source>
        <dbReference type="PROSITE" id="PS51186"/>
    </source>
</evidence>
<dbReference type="Proteomes" id="UP000179047">
    <property type="component" value="Unassembled WGS sequence"/>
</dbReference>
<dbReference type="InterPro" id="IPR051556">
    <property type="entry name" value="N-term/lysine_N-AcTrnsfr"/>
</dbReference>
<dbReference type="CDD" id="cd04301">
    <property type="entry name" value="NAT_SF"/>
    <property type="match status" value="1"/>
</dbReference>
<proteinExistence type="predicted"/>
<dbReference type="AlphaFoldDB" id="A0A1F8GV43"/>
<dbReference type="PANTHER" id="PTHR42919:SF8">
    <property type="entry name" value="N-ALPHA-ACETYLTRANSFERASE 50"/>
    <property type="match status" value="1"/>
</dbReference>
<comment type="caution">
    <text evidence="4">The sequence shown here is derived from an EMBL/GenBank/DDBJ whole genome shotgun (WGS) entry which is preliminary data.</text>
</comment>
<evidence type="ECO:0000313" key="4">
    <source>
        <dbReference type="EMBL" id="OGN29302.1"/>
    </source>
</evidence>
<protein>
    <recommendedName>
        <fullName evidence="3">N-acetyltransferase domain-containing protein</fullName>
    </recommendedName>
</protein>
<dbReference type="InterPro" id="IPR016181">
    <property type="entry name" value="Acyl_CoA_acyltransferase"/>
</dbReference>
<feature type="domain" description="N-acetyltransferase" evidence="3">
    <location>
        <begin position="2"/>
        <end position="158"/>
    </location>
</feature>
<dbReference type="EMBL" id="MGKP01000008">
    <property type="protein sequence ID" value="OGN29302.1"/>
    <property type="molecule type" value="Genomic_DNA"/>
</dbReference>
<keyword evidence="1" id="KW-0808">Transferase</keyword>
<accession>A0A1F8GV43</accession>
<dbReference type="PANTHER" id="PTHR42919">
    <property type="entry name" value="N-ALPHA-ACETYLTRANSFERASE"/>
    <property type="match status" value="1"/>
</dbReference>
<gene>
    <name evidence="4" type="ORF">A3A33_03745</name>
</gene>